<reference evidence="1" key="1">
    <citation type="submission" date="2014-11" db="EMBL/GenBank/DDBJ databases">
        <authorList>
            <person name="Amaro Gonzalez C."/>
        </authorList>
    </citation>
    <scope>NUCLEOTIDE SEQUENCE</scope>
</reference>
<organism evidence="1">
    <name type="scientific">Anguilla anguilla</name>
    <name type="common">European freshwater eel</name>
    <name type="synonym">Muraena anguilla</name>
    <dbReference type="NCBI Taxonomy" id="7936"/>
    <lineage>
        <taxon>Eukaryota</taxon>
        <taxon>Metazoa</taxon>
        <taxon>Chordata</taxon>
        <taxon>Craniata</taxon>
        <taxon>Vertebrata</taxon>
        <taxon>Euteleostomi</taxon>
        <taxon>Actinopterygii</taxon>
        <taxon>Neopterygii</taxon>
        <taxon>Teleostei</taxon>
        <taxon>Anguilliformes</taxon>
        <taxon>Anguillidae</taxon>
        <taxon>Anguilla</taxon>
    </lineage>
</organism>
<name>A0A0E9RBB9_ANGAN</name>
<dbReference type="AlphaFoldDB" id="A0A0E9RBB9"/>
<dbReference type="EMBL" id="GBXM01098240">
    <property type="protein sequence ID" value="JAH10337.1"/>
    <property type="molecule type" value="Transcribed_RNA"/>
</dbReference>
<evidence type="ECO:0000313" key="1">
    <source>
        <dbReference type="EMBL" id="JAH26384.1"/>
    </source>
</evidence>
<proteinExistence type="predicted"/>
<reference evidence="1" key="2">
    <citation type="journal article" date="2015" name="Fish Shellfish Immunol.">
        <title>Early steps in the European eel (Anguilla anguilla)-Vibrio vulnificus interaction in the gills: Role of the RtxA13 toxin.</title>
        <authorList>
            <person name="Callol A."/>
            <person name="Pajuelo D."/>
            <person name="Ebbesson L."/>
            <person name="Teles M."/>
            <person name="MacKenzie S."/>
            <person name="Amaro C."/>
        </authorList>
    </citation>
    <scope>NUCLEOTIDE SEQUENCE</scope>
</reference>
<accession>A0A0E9RBB9</accession>
<protein>
    <submittedName>
        <fullName evidence="1">Uncharacterized protein</fullName>
    </submittedName>
</protein>
<sequence>MHNQGLEKKSSHRLFLYWHLYNKYVTCQKSALQVLTH</sequence>
<dbReference type="EMBL" id="GBXM01082193">
    <property type="protein sequence ID" value="JAH26384.1"/>
    <property type="molecule type" value="Transcribed_RNA"/>
</dbReference>